<dbReference type="AlphaFoldDB" id="A0A0D0E009"/>
<evidence type="ECO:0000313" key="1">
    <source>
        <dbReference type="EMBL" id="KIK92914.1"/>
    </source>
</evidence>
<proteinExistence type="predicted"/>
<reference evidence="2" key="2">
    <citation type="submission" date="2015-01" db="EMBL/GenBank/DDBJ databases">
        <title>Evolutionary Origins and Diversification of the Mycorrhizal Mutualists.</title>
        <authorList>
            <consortium name="DOE Joint Genome Institute"/>
            <consortium name="Mycorrhizal Genomics Consortium"/>
            <person name="Kohler A."/>
            <person name="Kuo A."/>
            <person name="Nagy L.G."/>
            <person name="Floudas D."/>
            <person name="Copeland A."/>
            <person name="Barry K.W."/>
            <person name="Cichocki N."/>
            <person name="Veneault-Fourrey C."/>
            <person name="LaButti K."/>
            <person name="Lindquist E.A."/>
            <person name="Lipzen A."/>
            <person name="Lundell T."/>
            <person name="Morin E."/>
            <person name="Murat C."/>
            <person name="Riley R."/>
            <person name="Ohm R."/>
            <person name="Sun H."/>
            <person name="Tunlid A."/>
            <person name="Henrissat B."/>
            <person name="Grigoriev I.V."/>
            <person name="Hibbett D.S."/>
            <person name="Martin F."/>
        </authorList>
    </citation>
    <scope>NUCLEOTIDE SEQUENCE [LARGE SCALE GENOMIC DNA]</scope>
    <source>
        <strain evidence="2">Ve08.2h10</strain>
    </source>
</reference>
<evidence type="ECO:0000313" key="2">
    <source>
        <dbReference type="Proteomes" id="UP000054538"/>
    </source>
</evidence>
<dbReference type="OrthoDB" id="10506577at2759"/>
<gene>
    <name evidence="1" type="ORF">PAXRUDRAFT_829531</name>
</gene>
<dbReference type="Proteomes" id="UP000054538">
    <property type="component" value="Unassembled WGS sequence"/>
</dbReference>
<name>A0A0D0E009_9AGAM</name>
<protein>
    <submittedName>
        <fullName evidence="1">Uncharacterized protein</fullName>
    </submittedName>
</protein>
<sequence>MVQEVMPQPWAEVDTVMKQLYKLRTPPTARHQYAREAAQKTVDAIDAQLHAATLRLRQMEAFARMSQAEVEEWTDKLQKAKDYLETLSPNPELDLRRLQQALAN</sequence>
<dbReference type="EMBL" id="KN825231">
    <property type="protein sequence ID" value="KIK92914.1"/>
    <property type="molecule type" value="Genomic_DNA"/>
</dbReference>
<organism evidence="1 2">
    <name type="scientific">Paxillus rubicundulus Ve08.2h10</name>
    <dbReference type="NCBI Taxonomy" id="930991"/>
    <lineage>
        <taxon>Eukaryota</taxon>
        <taxon>Fungi</taxon>
        <taxon>Dikarya</taxon>
        <taxon>Basidiomycota</taxon>
        <taxon>Agaricomycotina</taxon>
        <taxon>Agaricomycetes</taxon>
        <taxon>Agaricomycetidae</taxon>
        <taxon>Boletales</taxon>
        <taxon>Paxilineae</taxon>
        <taxon>Paxillaceae</taxon>
        <taxon>Paxillus</taxon>
    </lineage>
</organism>
<dbReference type="InParanoid" id="A0A0D0E009"/>
<accession>A0A0D0E009</accession>
<reference evidence="1 2" key="1">
    <citation type="submission" date="2014-04" db="EMBL/GenBank/DDBJ databases">
        <authorList>
            <consortium name="DOE Joint Genome Institute"/>
            <person name="Kuo A."/>
            <person name="Kohler A."/>
            <person name="Jargeat P."/>
            <person name="Nagy L.G."/>
            <person name="Floudas D."/>
            <person name="Copeland A."/>
            <person name="Barry K.W."/>
            <person name="Cichocki N."/>
            <person name="Veneault-Fourrey C."/>
            <person name="LaButti K."/>
            <person name="Lindquist E.A."/>
            <person name="Lipzen A."/>
            <person name="Lundell T."/>
            <person name="Morin E."/>
            <person name="Murat C."/>
            <person name="Sun H."/>
            <person name="Tunlid A."/>
            <person name="Henrissat B."/>
            <person name="Grigoriev I.V."/>
            <person name="Hibbett D.S."/>
            <person name="Martin F."/>
            <person name="Nordberg H.P."/>
            <person name="Cantor M.N."/>
            <person name="Hua S.X."/>
        </authorList>
    </citation>
    <scope>NUCLEOTIDE SEQUENCE [LARGE SCALE GENOMIC DNA]</scope>
    <source>
        <strain evidence="1 2">Ve08.2h10</strain>
    </source>
</reference>
<dbReference type="HOGENOM" id="CLU_161088_0_0_1"/>
<keyword evidence="2" id="KW-1185">Reference proteome</keyword>